<evidence type="ECO:0000313" key="1">
    <source>
        <dbReference type="EMBL" id="HIV13348.1"/>
    </source>
</evidence>
<comment type="caution">
    <text evidence="1">The sequence shown here is derived from an EMBL/GenBank/DDBJ whole genome shotgun (WGS) entry which is preliminary data.</text>
</comment>
<evidence type="ECO:0000313" key="2">
    <source>
        <dbReference type="Proteomes" id="UP000886723"/>
    </source>
</evidence>
<gene>
    <name evidence="1" type="ORF">IAA63_09455</name>
</gene>
<dbReference type="EMBL" id="DVON01000199">
    <property type="protein sequence ID" value="HIV13348.1"/>
    <property type="molecule type" value="Genomic_DNA"/>
</dbReference>
<protein>
    <submittedName>
        <fullName evidence="1">Uncharacterized protein</fullName>
    </submittedName>
</protein>
<dbReference type="Proteomes" id="UP000886723">
    <property type="component" value="Unassembled WGS sequence"/>
</dbReference>
<dbReference type="AlphaFoldDB" id="A0A9D1T7C3"/>
<organism evidence="1 2">
    <name type="scientific">Candidatus Pullilachnospira stercoravium</name>
    <dbReference type="NCBI Taxonomy" id="2840913"/>
    <lineage>
        <taxon>Bacteria</taxon>
        <taxon>Bacillati</taxon>
        <taxon>Bacillota</taxon>
        <taxon>Clostridia</taxon>
        <taxon>Lachnospirales</taxon>
        <taxon>Lachnospiraceae</taxon>
        <taxon>Lachnospiraceae incertae sedis</taxon>
        <taxon>Candidatus Pullilachnospira</taxon>
    </lineage>
</organism>
<dbReference type="InterPro" id="IPR019271">
    <property type="entry name" value="DUF2284_metal-binding"/>
</dbReference>
<name>A0A9D1T7C3_9FIRM</name>
<reference evidence="1" key="2">
    <citation type="journal article" date="2021" name="PeerJ">
        <title>Extensive microbial diversity within the chicken gut microbiome revealed by metagenomics and culture.</title>
        <authorList>
            <person name="Gilroy R."/>
            <person name="Ravi A."/>
            <person name="Getino M."/>
            <person name="Pursley I."/>
            <person name="Horton D.L."/>
            <person name="Alikhan N.F."/>
            <person name="Baker D."/>
            <person name="Gharbi K."/>
            <person name="Hall N."/>
            <person name="Watson M."/>
            <person name="Adriaenssens E.M."/>
            <person name="Foster-Nyarko E."/>
            <person name="Jarju S."/>
            <person name="Secka A."/>
            <person name="Antonio M."/>
            <person name="Oren A."/>
            <person name="Chaudhuri R.R."/>
            <person name="La Ragione R."/>
            <person name="Hildebrand F."/>
            <person name="Pallen M.J."/>
        </authorList>
    </citation>
    <scope>NUCLEOTIDE SEQUENCE</scope>
    <source>
        <strain evidence="1">ChiBcec2-4451</strain>
    </source>
</reference>
<accession>A0A9D1T7C3</accession>
<dbReference type="Pfam" id="PF10050">
    <property type="entry name" value="DUF2284"/>
    <property type="match status" value="1"/>
</dbReference>
<proteinExistence type="predicted"/>
<reference evidence="1" key="1">
    <citation type="submission" date="2020-10" db="EMBL/GenBank/DDBJ databases">
        <authorList>
            <person name="Gilroy R."/>
        </authorList>
    </citation>
    <scope>NUCLEOTIDE SEQUENCE</scope>
    <source>
        <strain evidence="1">ChiBcec2-4451</strain>
    </source>
</reference>
<sequence length="111" mass="12357">MVQEGLQNEDTFRNIFRRGRISVRHRRYGFHFYLCSECTYPEAPCRFPDRSHGSIEGYGIMVSDLANQAGINYINGANTVTYFGALLCDAGGLQLLMPEAACPATETAGRE</sequence>